<proteinExistence type="predicted"/>
<organism evidence="1 2">
    <name type="scientific">Amanita muscaria (strain Koide BX008)</name>
    <dbReference type="NCBI Taxonomy" id="946122"/>
    <lineage>
        <taxon>Eukaryota</taxon>
        <taxon>Fungi</taxon>
        <taxon>Dikarya</taxon>
        <taxon>Basidiomycota</taxon>
        <taxon>Agaricomycotina</taxon>
        <taxon>Agaricomycetes</taxon>
        <taxon>Agaricomycetidae</taxon>
        <taxon>Agaricales</taxon>
        <taxon>Pluteineae</taxon>
        <taxon>Amanitaceae</taxon>
        <taxon>Amanita</taxon>
    </lineage>
</organism>
<protein>
    <submittedName>
        <fullName evidence="1">Uncharacterized protein</fullName>
    </submittedName>
</protein>
<reference evidence="1 2" key="1">
    <citation type="submission" date="2014-04" db="EMBL/GenBank/DDBJ databases">
        <title>Evolutionary Origins and Diversification of the Mycorrhizal Mutualists.</title>
        <authorList>
            <consortium name="DOE Joint Genome Institute"/>
            <consortium name="Mycorrhizal Genomics Consortium"/>
            <person name="Kohler A."/>
            <person name="Kuo A."/>
            <person name="Nagy L.G."/>
            <person name="Floudas D."/>
            <person name="Copeland A."/>
            <person name="Barry K.W."/>
            <person name="Cichocki N."/>
            <person name="Veneault-Fourrey C."/>
            <person name="LaButti K."/>
            <person name="Lindquist E.A."/>
            <person name="Lipzen A."/>
            <person name="Lundell T."/>
            <person name="Morin E."/>
            <person name="Murat C."/>
            <person name="Riley R."/>
            <person name="Ohm R."/>
            <person name="Sun H."/>
            <person name="Tunlid A."/>
            <person name="Henrissat B."/>
            <person name="Grigoriev I.V."/>
            <person name="Hibbett D.S."/>
            <person name="Martin F."/>
        </authorList>
    </citation>
    <scope>NUCLEOTIDE SEQUENCE [LARGE SCALE GENOMIC DNA]</scope>
    <source>
        <strain evidence="1 2">Koide BX008</strain>
    </source>
</reference>
<dbReference type="EMBL" id="KN818222">
    <property type="protein sequence ID" value="KIL71255.1"/>
    <property type="molecule type" value="Genomic_DNA"/>
</dbReference>
<dbReference type="InParanoid" id="A0A0C2T5P1"/>
<dbReference type="HOGENOM" id="CLU_3068114_0_0_1"/>
<gene>
    <name evidence="1" type="ORF">M378DRAFT_154780</name>
</gene>
<name>A0A0C2T5P1_AMAMK</name>
<sequence length="53" mass="5953">MNAFHTVRYQKAQENLVEIWARACQDLETFDVGIEPREYCIVAVVAVGGKGLL</sequence>
<evidence type="ECO:0000313" key="1">
    <source>
        <dbReference type="EMBL" id="KIL71255.1"/>
    </source>
</evidence>
<evidence type="ECO:0000313" key="2">
    <source>
        <dbReference type="Proteomes" id="UP000054549"/>
    </source>
</evidence>
<accession>A0A0C2T5P1</accession>
<dbReference type="AlphaFoldDB" id="A0A0C2T5P1"/>
<keyword evidence="2" id="KW-1185">Reference proteome</keyword>
<dbReference type="Proteomes" id="UP000054549">
    <property type="component" value="Unassembled WGS sequence"/>
</dbReference>